<evidence type="ECO:0000256" key="7">
    <source>
        <dbReference type="ARBA" id="ARBA00023239"/>
    </source>
</evidence>
<reference evidence="11" key="1">
    <citation type="journal article" date="2023" name="Mol. Phylogenet. Evol.">
        <title>Genome-scale phylogeny and comparative genomics of the fungal order Sordariales.</title>
        <authorList>
            <person name="Hensen N."/>
            <person name="Bonometti L."/>
            <person name="Westerberg I."/>
            <person name="Brannstrom I.O."/>
            <person name="Guillou S."/>
            <person name="Cros-Aarteil S."/>
            <person name="Calhoun S."/>
            <person name="Haridas S."/>
            <person name="Kuo A."/>
            <person name="Mondo S."/>
            <person name="Pangilinan J."/>
            <person name="Riley R."/>
            <person name="LaButti K."/>
            <person name="Andreopoulos B."/>
            <person name="Lipzen A."/>
            <person name="Chen C."/>
            <person name="Yan M."/>
            <person name="Daum C."/>
            <person name="Ng V."/>
            <person name="Clum A."/>
            <person name="Steindorff A."/>
            <person name="Ohm R.A."/>
            <person name="Martin F."/>
            <person name="Silar P."/>
            <person name="Natvig D.O."/>
            <person name="Lalanne C."/>
            <person name="Gautier V."/>
            <person name="Ament-Velasquez S.L."/>
            <person name="Kruys A."/>
            <person name="Hutchinson M.I."/>
            <person name="Powell A.J."/>
            <person name="Barry K."/>
            <person name="Miller A.N."/>
            <person name="Grigoriev I.V."/>
            <person name="Debuchy R."/>
            <person name="Gladieux P."/>
            <person name="Hiltunen Thoren M."/>
            <person name="Johannesson H."/>
        </authorList>
    </citation>
    <scope>NUCLEOTIDE SEQUENCE</scope>
    <source>
        <strain evidence="11">CBS 359.72</strain>
    </source>
</reference>
<evidence type="ECO:0000256" key="3">
    <source>
        <dbReference type="ARBA" id="ARBA00022722"/>
    </source>
</evidence>
<dbReference type="InterPro" id="IPR016191">
    <property type="entry name" value="Ribonuclease/ribotoxin"/>
</dbReference>
<dbReference type="EMBL" id="MU857651">
    <property type="protein sequence ID" value="KAK4247605.1"/>
    <property type="molecule type" value="Genomic_DNA"/>
</dbReference>
<accession>A0AAN7CSQ7</accession>
<keyword evidence="3" id="KW-0540">Nuclease</keyword>
<keyword evidence="6" id="KW-1015">Disulfide bond</keyword>
<feature type="compositionally biased region" description="Low complexity" evidence="9">
    <location>
        <begin position="166"/>
        <end position="183"/>
    </location>
</feature>
<feature type="compositionally biased region" description="Polar residues" evidence="9">
    <location>
        <begin position="184"/>
        <end position="193"/>
    </location>
</feature>
<protein>
    <recommendedName>
        <fullName evidence="2">ribonuclease T1</fullName>
        <ecNumber evidence="2">4.6.1.24</ecNumber>
    </recommendedName>
</protein>
<dbReference type="EC" id="4.6.1.24" evidence="2"/>
<keyword evidence="7" id="KW-0456">Lyase</keyword>
<evidence type="ECO:0000256" key="8">
    <source>
        <dbReference type="ARBA" id="ARBA00034015"/>
    </source>
</evidence>
<evidence type="ECO:0000256" key="6">
    <source>
        <dbReference type="ARBA" id="ARBA00023157"/>
    </source>
</evidence>
<comment type="caution">
    <text evidence="11">The sequence shown here is derived from an EMBL/GenBank/DDBJ whole genome shotgun (WGS) entry which is preliminary data.</text>
</comment>
<dbReference type="GO" id="GO:0003723">
    <property type="term" value="F:RNA binding"/>
    <property type="evidence" value="ECO:0007669"/>
    <property type="project" value="InterPro"/>
</dbReference>
<dbReference type="SUPFAM" id="SSF53933">
    <property type="entry name" value="Microbial ribonucleases"/>
    <property type="match status" value="1"/>
</dbReference>
<evidence type="ECO:0000256" key="5">
    <source>
        <dbReference type="ARBA" id="ARBA00022801"/>
    </source>
</evidence>
<evidence type="ECO:0000313" key="12">
    <source>
        <dbReference type="Proteomes" id="UP001303647"/>
    </source>
</evidence>
<comment type="similarity">
    <text evidence="1">Belongs to the ribonuclease N1/T1 family.</text>
</comment>
<evidence type="ECO:0000256" key="2">
    <source>
        <dbReference type="ARBA" id="ARBA00012549"/>
    </source>
</evidence>
<dbReference type="PANTHER" id="PTHR42104:SF1">
    <property type="entry name" value="EXTRACELLULAR GUANYL-SPECIFIC RIBONUCLEASE RNTA (AFU_ORTHOLOGUE AFUA_4G03230)"/>
    <property type="match status" value="1"/>
</dbReference>
<evidence type="ECO:0000256" key="9">
    <source>
        <dbReference type="SAM" id="MobiDB-lite"/>
    </source>
</evidence>
<reference evidence="11" key="2">
    <citation type="submission" date="2023-05" db="EMBL/GenBank/DDBJ databases">
        <authorList>
            <consortium name="Lawrence Berkeley National Laboratory"/>
            <person name="Steindorff A."/>
            <person name="Hensen N."/>
            <person name="Bonometti L."/>
            <person name="Westerberg I."/>
            <person name="Brannstrom I.O."/>
            <person name="Guillou S."/>
            <person name="Cros-Aarteil S."/>
            <person name="Calhoun S."/>
            <person name="Haridas S."/>
            <person name="Kuo A."/>
            <person name="Mondo S."/>
            <person name="Pangilinan J."/>
            <person name="Riley R."/>
            <person name="Labutti K."/>
            <person name="Andreopoulos B."/>
            <person name="Lipzen A."/>
            <person name="Chen C."/>
            <person name="Yanf M."/>
            <person name="Daum C."/>
            <person name="Ng V."/>
            <person name="Clum A."/>
            <person name="Ohm R."/>
            <person name="Martin F."/>
            <person name="Silar P."/>
            <person name="Natvig D."/>
            <person name="Lalanne C."/>
            <person name="Gautier V."/>
            <person name="Ament-Velasquez S.L."/>
            <person name="Kruys A."/>
            <person name="Hutchinson M.I."/>
            <person name="Powell A.J."/>
            <person name="Barry K."/>
            <person name="Miller A.N."/>
            <person name="Grigoriev I.V."/>
            <person name="Debuchy R."/>
            <person name="Gladieux P."/>
            <person name="Thoren M.H."/>
            <person name="Johannesson H."/>
        </authorList>
    </citation>
    <scope>NUCLEOTIDE SEQUENCE</scope>
    <source>
        <strain evidence="11">CBS 359.72</strain>
    </source>
</reference>
<comment type="catalytic activity">
    <reaction evidence="8">
        <text>[RNA] containing guanosine + H2O = an [RNA fragment]-3'-guanosine-3'-phosphate + a 5'-hydroxy-ribonucleotide-3'-[RNA fragment].</text>
        <dbReference type="EC" id="4.6.1.24"/>
    </reaction>
</comment>
<sequence length="224" mass="23355">MRKFISTLTLGLCAVATTANAKLEPRQGTDSLSSVTCGSTTYSKQDVDAAVAEGCRLYAAGEQLGNSRYPHRFNNRERLTFDISGPYEEFPILANGAVYSGRAPGPDRIVFNPDYRGSCVYAGAMTHTGAPTRNGFVECDDEDNDDGNDDRDDDGDGNDGDDGFPSGTATSTTSQPTATRTFSNSEPTSSTDPEGNAAARIAGSIGGQGVVMGAVGVVAGLLML</sequence>
<keyword evidence="10" id="KW-0732">Signal</keyword>
<dbReference type="AlphaFoldDB" id="A0AAN7CSQ7"/>
<dbReference type="Pfam" id="PF00545">
    <property type="entry name" value="Ribonuclease"/>
    <property type="match status" value="1"/>
</dbReference>
<dbReference type="GO" id="GO:0046589">
    <property type="term" value="F:ribonuclease T1 activity"/>
    <property type="evidence" value="ECO:0007669"/>
    <property type="project" value="UniProtKB-EC"/>
</dbReference>
<keyword evidence="12" id="KW-1185">Reference proteome</keyword>
<proteinExistence type="inferred from homology"/>
<gene>
    <name evidence="11" type="ORF">C7999DRAFT_32023</name>
</gene>
<dbReference type="Proteomes" id="UP001303647">
    <property type="component" value="Unassembled WGS sequence"/>
</dbReference>
<organism evidence="11 12">
    <name type="scientific">Corynascus novoguineensis</name>
    <dbReference type="NCBI Taxonomy" id="1126955"/>
    <lineage>
        <taxon>Eukaryota</taxon>
        <taxon>Fungi</taxon>
        <taxon>Dikarya</taxon>
        <taxon>Ascomycota</taxon>
        <taxon>Pezizomycotina</taxon>
        <taxon>Sordariomycetes</taxon>
        <taxon>Sordariomycetidae</taxon>
        <taxon>Sordariales</taxon>
        <taxon>Chaetomiaceae</taxon>
        <taxon>Corynascus</taxon>
    </lineage>
</organism>
<feature type="chain" id="PRO_5042819279" description="ribonuclease T1" evidence="10">
    <location>
        <begin position="22"/>
        <end position="224"/>
    </location>
</feature>
<evidence type="ECO:0000256" key="1">
    <source>
        <dbReference type="ARBA" id="ARBA00009006"/>
    </source>
</evidence>
<feature type="region of interest" description="Disordered" evidence="9">
    <location>
        <begin position="131"/>
        <end position="196"/>
    </location>
</feature>
<feature type="compositionally biased region" description="Acidic residues" evidence="9">
    <location>
        <begin position="138"/>
        <end position="162"/>
    </location>
</feature>
<dbReference type="Gene3D" id="3.10.450.30">
    <property type="entry name" value="Microbial ribonucleases"/>
    <property type="match status" value="1"/>
</dbReference>
<name>A0AAN7CSQ7_9PEZI</name>
<dbReference type="PANTHER" id="PTHR42104">
    <property type="entry name" value="EXTRACELLULAR GUANYL-SPECIFIC RIBONUCLEASE RNTA (AFU_ORTHOLOGUE AFUA_4G03230)"/>
    <property type="match status" value="1"/>
</dbReference>
<keyword evidence="5" id="KW-0378">Hydrolase</keyword>
<dbReference type="InterPro" id="IPR000026">
    <property type="entry name" value="N1-like"/>
</dbReference>
<evidence type="ECO:0000256" key="4">
    <source>
        <dbReference type="ARBA" id="ARBA00022759"/>
    </source>
</evidence>
<keyword evidence="4" id="KW-0255">Endonuclease</keyword>
<feature type="signal peptide" evidence="10">
    <location>
        <begin position="1"/>
        <end position="21"/>
    </location>
</feature>
<evidence type="ECO:0000313" key="11">
    <source>
        <dbReference type="EMBL" id="KAK4247605.1"/>
    </source>
</evidence>
<evidence type="ECO:0000256" key="10">
    <source>
        <dbReference type="SAM" id="SignalP"/>
    </source>
</evidence>
<dbReference type="GO" id="GO:0016787">
    <property type="term" value="F:hydrolase activity"/>
    <property type="evidence" value="ECO:0007669"/>
    <property type="project" value="UniProtKB-KW"/>
</dbReference>